<evidence type="ECO:0000313" key="1">
    <source>
        <dbReference type="EMBL" id="SNX71458.1"/>
    </source>
</evidence>
<dbReference type="Proteomes" id="UP000219546">
    <property type="component" value="Unassembled WGS sequence"/>
</dbReference>
<dbReference type="RefSeq" id="WP_179714274.1">
    <property type="nucleotide sequence ID" value="NZ_JBEPMQ010000004.1"/>
</dbReference>
<sequence>MRTYDPLFLKKCLVEDAIGHTIRYLTEITRNSYDFARITDPMSYIFEKRLICHK</sequence>
<proteinExistence type="predicted"/>
<gene>
    <name evidence="1" type="ORF">SAMN05877753_105222</name>
</gene>
<name>A0A285CWK6_9BACI</name>
<dbReference type="EMBL" id="OAOP01000005">
    <property type="protein sequence ID" value="SNX71458.1"/>
    <property type="molecule type" value="Genomic_DNA"/>
</dbReference>
<reference evidence="1 2" key="1">
    <citation type="submission" date="2017-08" db="EMBL/GenBank/DDBJ databases">
        <authorList>
            <person name="de Groot N.N."/>
        </authorList>
    </citation>
    <scope>NUCLEOTIDE SEQUENCE [LARGE SCALE GENOMIC DNA]</scope>
    <source>
        <strain evidence="1 2">JC228</strain>
    </source>
</reference>
<organism evidence="1 2">
    <name type="scientific">Bacillus oleivorans</name>
    <dbReference type="NCBI Taxonomy" id="1448271"/>
    <lineage>
        <taxon>Bacteria</taxon>
        <taxon>Bacillati</taxon>
        <taxon>Bacillota</taxon>
        <taxon>Bacilli</taxon>
        <taxon>Bacillales</taxon>
        <taxon>Bacillaceae</taxon>
        <taxon>Bacillus</taxon>
    </lineage>
</organism>
<evidence type="ECO:0000313" key="2">
    <source>
        <dbReference type="Proteomes" id="UP000219546"/>
    </source>
</evidence>
<accession>A0A285CWK6</accession>
<keyword evidence="2" id="KW-1185">Reference proteome</keyword>
<protein>
    <submittedName>
        <fullName evidence="1">Uncharacterized protein</fullName>
    </submittedName>
</protein>
<dbReference type="AlphaFoldDB" id="A0A285CWK6"/>